<reference evidence="2" key="1">
    <citation type="submission" date="2017-09" db="EMBL/GenBank/DDBJ databases">
        <title>Depth-based differentiation of microbial function through sediment-hosted aquifers and enrichment of novel symbionts in the deep terrestrial subsurface.</title>
        <authorList>
            <person name="Probst A.J."/>
            <person name="Ladd B."/>
            <person name="Jarett J.K."/>
            <person name="Geller-Mcgrath D.E."/>
            <person name="Sieber C.M.K."/>
            <person name="Emerson J.B."/>
            <person name="Anantharaman K."/>
            <person name="Thomas B.C."/>
            <person name="Malmstrom R."/>
            <person name="Stieglmeier M."/>
            <person name="Klingl A."/>
            <person name="Woyke T."/>
            <person name="Ryan C.M."/>
            <person name="Banfield J.F."/>
        </authorList>
    </citation>
    <scope>NUCLEOTIDE SEQUENCE [LARGE SCALE GENOMIC DNA]</scope>
</reference>
<evidence type="ECO:0008006" key="3">
    <source>
        <dbReference type="Google" id="ProtNLM"/>
    </source>
</evidence>
<dbReference type="EMBL" id="PFTB01000041">
    <property type="protein sequence ID" value="PJB99445.1"/>
    <property type="molecule type" value="Genomic_DNA"/>
</dbReference>
<proteinExistence type="predicted"/>
<dbReference type="AlphaFoldDB" id="A0A2M8DMS7"/>
<dbReference type="InterPro" id="IPR011051">
    <property type="entry name" value="RmlC_Cupin_sf"/>
</dbReference>
<gene>
    <name evidence="1" type="ORF">CO077_01720</name>
</gene>
<name>A0A2M8DMS7_9BACT</name>
<dbReference type="Gene3D" id="2.60.120.10">
    <property type="entry name" value="Jelly Rolls"/>
    <property type="match status" value="1"/>
</dbReference>
<comment type="caution">
    <text evidence="1">The sequence shown here is derived from an EMBL/GenBank/DDBJ whole genome shotgun (WGS) entry which is preliminary data.</text>
</comment>
<evidence type="ECO:0000313" key="1">
    <source>
        <dbReference type="EMBL" id="PJB99445.1"/>
    </source>
</evidence>
<evidence type="ECO:0000313" key="2">
    <source>
        <dbReference type="Proteomes" id="UP000228875"/>
    </source>
</evidence>
<organism evidence="1 2">
    <name type="scientific">Candidatus Nealsonbacteria bacterium CG_4_9_14_0_8_um_filter_35_12</name>
    <dbReference type="NCBI Taxonomy" id="1974692"/>
    <lineage>
        <taxon>Bacteria</taxon>
        <taxon>Candidatus Nealsoniibacteriota</taxon>
    </lineage>
</organism>
<dbReference type="InterPro" id="IPR014710">
    <property type="entry name" value="RmlC-like_jellyroll"/>
</dbReference>
<sequence length="143" mass="16765">MGEEKWEIKNYTWGEVGNFKNEDNKPDWIFGSFRDIKSLAKTEDFEFKYWSFKKGEEIKHEPKFQILAKEYNFIIKGKIKGRVGDKKDIILGAGDYIIIEPGEIVNLQQEIMEDVEGITIKTPSRHGDTIKKSFIEKLLNFEK</sequence>
<dbReference type="SUPFAM" id="SSF51182">
    <property type="entry name" value="RmlC-like cupins"/>
    <property type="match status" value="1"/>
</dbReference>
<protein>
    <recommendedName>
        <fullName evidence="3">Cupin 2 conserved barrel domain-containing protein</fullName>
    </recommendedName>
</protein>
<accession>A0A2M8DMS7</accession>
<dbReference type="Proteomes" id="UP000228875">
    <property type="component" value="Unassembled WGS sequence"/>
</dbReference>